<feature type="coiled-coil region" evidence="6">
    <location>
        <begin position="1001"/>
        <end position="1238"/>
    </location>
</feature>
<evidence type="ECO:0000259" key="8">
    <source>
        <dbReference type="Pfam" id="PF07989"/>
    </source>
</evidence>
<feature type="domain" description="Pericentrin/AKAP-450 centrosomal targeting" evidence="9">
    <location>
        <begin position="1296"/>
        <end position="1323"/>
    </location>
</feature>
<dbReference type="PANTHER" id="PTHR18937">
    <property type="entry name" value="STRUCTURAL MAINTENANCE OF CHROMOSOMES SMC FAMILY MEMBER"/>
    <property type="match status" value="1"/>
</dbReference>
<keyword evidence="5" id="KW-0206">Cytoskeleton</keyword>
<protein>
    <recommendedName>
        <fullName evidence="12">Centrosomin N-terminal motif 1 domain-containing protein</fullName>
    </recommendedName>
</protein>
<dbReference type="EMBL" id="JAGHQM010000288">
    <property type="protein sequence ID" value="KAH0562834.1"/>
    <property type="molecule type" value="Genomic_DNA"/>
</dbReference>
<accession>A0A9P8RS05</accession>
<organism evidence="10 11">
    <name type="scientific">Trichoglossum hirsutum</name>
    <dbReference type="NCBI Taxonomy" id="265104"/>
    <lineage>
        <taxon>Eukaryota</taxon>
        <taxon>Fungi</taxon>
        <taxon>Dikarya</taxon>
        <taxon>Ascomycota</taxon>
        <taxon>Pezizomycotina</taxon>
        <taxon>Geoglossomycetes</taxon>
        <taxon>Geoglossales</taxon>
        <taxon>Geoglossaceae</taxon>
        <taxon>Trichoglossum</taxon>
    </lineage>
</organism>
<sequence length="1330" mass="152219">MVLPVGIDTPRSEFGNATSATNLGDLDFSQEQSFQSPSRGNNDLVKQIQNSRRGITLKTPRSRMPFGDRHNIPAPQGEFTPLLKSVTKSNLLRNQGKQFTPGFMRGLNVAESPALPAESSRVYEGGDTEVSYDENDHDTPMPQIADSSAASTPLAMLPRREGGGVLADGAASMTLKEQENIINKIEKENFGLKLKIHFLEDALRKSGPGYSEAALKENTELKVDKVTMQKELHRYRKTLGAAERDLEQYRQQILEIQEKAKRKYEDDGLREELERLRGELDDKEAEVQDLHEKLEKAEQQEGIEKLKETLSDLEADLREKDRVIEEREDEIDSLREKAKQAASIPELEQQLAAMRQQVDDYEDRAQANEDQADALEALQEELAESREKIHDLEENLSRYKDEVEEAKDNQLEALEAKEKAESNLNKLQEEMANKSFSSKGLSRQLEEKVHKIQDELENLREEHAALKESYDDKAREARKAQESLEEIREESEIQEQKLRNDLELTQHDRDVLSRERTSLSTQLQKLSDELQAKVEEKNLLQDRHNALTTESSDLRKELSRAKATIDELGNKCENEKQLALGRERALQDEHRSVSDRLDGVIEDLQRRLEEEEHRHDVNLDTWDGERRRLEAQKDKAEEKAIGLERTIAKLQEAEGTLSGREMNLREALASEKARHEREESILTRQIEELQGDIETRRGVLEETRTELATVKEDLRVSKREEKALEEKVQGLEDEVEILQSSLEEEGERATEDVAAARAEAEGLRRQLHSVKQDLARAEAAQADARAEVETFRGEVLAGEGSKGHLSKRLSDVETQLGKVKKEKQALQDQLANVNIQMHALRTSAAETEAERDEIRSQLQHAQQHVDAEVKLDQEKLELRRANTRLEADIGRSREDNKALHAKNQAIEKELELEILKASEQEAKYNSDIADLQGQLSVAAEGKDKELNAFKRHVQRLEAKVGELEGQLHRGEPDHDLEGELSMVRRDLADARTNEAKYLQREAVQKENIRQLKRKVVDLERNLHEAAMSKLVEDSPRSSVGSARKNEILEVRGQLTEALQQVKELKTKLRGVERDAHNKLLVADRESQAKIDACEHEKDRLEQELRDCRDRLKGQTSENVTAGQTIGKLRTRVQQLEKELHDAKLGDGDKTIAEERKDLHDMLKDAKIEVEDLQLQIGDRDNKIESLTLREKELRSQLKRIRDERSLEARKAHAATSELQGLQRRYERALDKAAHIQSAWEAERRAVSQRVRFPNTSISSVRGETAERLELEAAQAEQRHQGEIKGLVKQIQYLRSKCHREETFRADLAYAKRYFLMQIELYNAWYVCIIL</sequence>
<dbReference type="Gene3D" id="1.10.287.1490">
    <property type="match status" value="2"/>
</dbReference>
<comment type="subcellular location">
    <subcellularLocation>
        <location evidence="1">Cytoplasm</location>
        <location evidence="1">Cytoskeleton</location>
        <location evidence="1">Microtubule organizing center</location>
    </subcellularLocation>
</comment>
<keyword evidence="2" id="KW-0963">Cytoplasm</keyword>
<feature type="domain" description="Centrosomin N-terminal motif 1" evidence="8">
    <location>
        <begin position="174"/>
        <end position="247"/>
    </location>
</feature>
<dbReference type="GO" id="GO:0005815">
    <property type="term" value="C:microtubule organizing center"/>
    <property type="evidence" value="ECO:0007669"/>
    <property type="project" value="UniProtKB-SubCell"/>
</dbReference>
<evidence type="ECO:0000256" key="1">
    <source>
        <dbReference type="ARBA" id="ARBA00004267"/>
    </source>
</evidence>
<evidence type="ECO:0000256" key="6">
    <source>
        <dbReference type="SAM" id="Coils"/>
    </source>
</evidence>
<feature type="region of interest" description="Disordered" evidence="7">
    <location>
        <begin position="469"/>
        <end position="494"/>
    </location>
</feature>
<evidence type="ECO:0008006" key="12">
    <source>
        <dbReference type="Google" id="ProtNLM"/>
    </source>
</evidence>
<dbReference type="SUPFAM" id="SSF57997">
    <property type="entry name" value="Tropomyosin"/>
    <property type="match status" value="1"/>
</dbReference>
<evidence type="ECO:0000256" key="7">
    <source>
        <dbReference type="SAM" id="MobiDB-lite"/>
    </source>
</evidence>
<feature type="region of interest" description="Disordered" evidence="7">
    <location>
        <begin position="1"/>
        <end position="23"/>
    </location>
</feature>
<dbReference type="Proteomes" id="UP000750711">
    <property type="component" value="Unassembled WGS sequence"/>
</dbReference>
<name>A0A9P8RS05_9PEZI</name>
<feature type="region of interest" description="Disordered" evidence="7">
    <location>
        <begin position="58"/>
        <end position="79"/>
    </location>
</feature>
<evidence type="ECO:0000313" key="10">
    <source>
        <dbReference type="EMBL" id="KAH0562834.1"/>
    </source>
</evidence>
<reference evidence="10" key="1">
    <citation type="submission" date="2021-03" db="EMBL/GenBank/DDBJ databases">
        <title>Comparative genomics and phylogenomic investigation of the class Geoglossomycetes provide insights into ecological specialization and systematics.</title>
        <authorList>
            <person name="Melie T."/>
            <person name="Pirro S."/>
            <person name="Miller A.N."/>
            <person name="Quandt A."/>
        </authorList>
    </citation>
    <scope>NUCLEOTIDE SEQUENCE</scope>
    <source>
        <strain evidence="10">CAQ_001_2017</strain>
    </source>
</reference>
<evidence type="ECO:0000313" key="11">
    <source>
        <dbReference type="Proteomes" id="UP000750711"/>
    </source>
</evidence>
<dbReference type="Pfam" id="PF07989">
    <property type="entry name" value="Cnn_1N"/>
    <property type="match status" value="1"/>
</dbReference>
<evidence type="ECO:0000256" key="2">
    <source>
        <dbReference type="ARBA" id="ARBA00022490"/>
    </source>
</evidence>
<keyword evidence="4 6" id="KW-0175">Coiled coil</keyword>
<keyword evidence="3" id="KW-0597">Phosphoprotein</keyword>
<gene>
    <name evidence="10" type="ORF">GP486_002541</name>
</gene>
<evidence type="ECO:0000256" key="5">
    <source>
        <dbReference type="ARBA" id="ARBA00023212"/>
    </source>
</evidence>
<evidence type="ECO:0000256" key="3">
    <source>
        <dbReference type="ARBA" id="ARBA00022553"/>
    </source>
</evidence>
<comment type="caution">
    <text evidence="10">The sequence shown here is derived from an EMBL/GenBank/DDBJ whole genome shotgun (WGS) entry which is preliminary data.</text>
</comment>
<evidence type="ECO:0000259" key="9">
    <source>
        <dbReference type="Pfam" id="PF10495"/>
    </source>
</evidence>
<dbReference type="Pfam" id="PF10495">
    <property type="entry name" value="PACT_coil_coil"/>
    <property type="match status" value="1"/>
</dbReference>
<keyword evidence="11" id="KW-1185">Reference proteome</keyword>
<evidence type="ECO:0000256" key="4">
    <source>
        <dbReference type="ARBA" id="ARBA00023054"/>
    </source>
</evidence>
<dbReference type="GO" id="GO:0005737">
    <property type="term" value="C:cytoplasm"/>
    <property type="evidence" value="ECO:0007669"/>
    <property type="project" value="UniProtKB-ARBA"/>
</dbReference>
<dbReference type="InterPro" id="IPR012943">
    <property type="entry name" value="Cnn_1N"/>
</dbReference>
<proteinExistence type="predicted"/>
<dbReference type="InterPro" id="IPR019528">
    <property type="entry name" value="PACT_domain"/>
</dbReference>